<comment type="caution">
    <text evidence="1">The sequence shown here is derived from an EMBL/GenBank/DDBJ whole genome shotgun (WGS) entry which is preliminary data.</text>
</comment>
<dbReference type="AlphaFoldDB" id="A0A9P3LM14"/>
<accession>A0A9P3LM14</accession>
<evidence type="ECO:0000313" key="2">
    <source>
        <dbReference type="Proteomes" id="UP000703269"/>
    </source>
</evidence>
<proteinExistence type="predicted"/>
<name>A0A9P3LM14_9APHY</name>
<dbReference type="EMBL" id="BPQB01000146">
    <property type="protein sequence ID" value="GJF00334.1"/>
    <property type="molecule type" value="Genomic_DNA"/>
</dbReference>
<evidence type="ECO:0000313" key="1">
    <source>
        <dbReference type="EMBL" id="GJF00334.1"/>
    </source>
</evidence>
<dbReference type="Proteomes" id="UP000703269">
    <property type="component" value="Unassembled WGS sequence"/>
</dbReference>
<protein>
    <submittedName>
        <fullName evidence="1">Uncharacterized protein</fullName>
    </submittedName>
</protein>
<reference evidence="1 2" key="1">
    <citation type="submission" date="2021-08" db="EMBL/GenBank/DDBJ databases">
        <title>Draft Genome Sequence of Phanerochaete sordida strain YK-624.</title>
        <authorList>
            <person name="Mori T."/>
            <person name="Dohra H."/>
            <person name="Suzuki T."/>
            <person name="Kawagishi H."/>
            <person name="Hirai H."/>
        </authorList>
    </citation>
    <scope>NUCLEOTIDE SEQUENCE [LARGE SCALE GENOMIC DNA]</scope>
    <source>
        <strain evidence="1 2">YK-624</strain>
    </source>
</reference>
<keyword evidence="2" id="KW-1185">Reference proteome</keyword>
<organism evidence="1 2">
    <name type="scientific">Phanerochaete sordida</name>
    <dbReference type="NCBI Taxonomy" id="48140"/>
    <lineage>
        <taxon>Eukaryota</taxon>
        <taxon>Fungi</taxon>
        <taxon>Dikarya</taxon>
        <taxon>Basidiomycota</taxon>
        <taxon>Agaricomycotina</taxon>
        <taxon>Agaricomycetes</taxon>
        <taxon>Polyporales</taxon>
        <taxon>Phanerochaetaceae</taxon>
        <taxon>Phanerochaete</taxon>
    </lineage>
</organism>
<sequence length="210" mass="23084">MYALPDAVQNSPKVVRNIQQSSCPRGTYPISPLRATFVAPPTKTLDHASPLRPAAYSAQREADAPTKVFLCVTPHSVDSTSVASGTTPSYWSRATEPLWFLAWRCPSDGRFYILQRDGEPNAESIASEDLPPMKTPFVIGELAHQQRQRLQEIAAGTMSTLWCGEGHGEGIRRAGRLSHRTWMQLVFLDAADTGVLPRDVVDKAIGWIGL</sequence>
<gene>
    <name evidence="1" type="ORF">PsYK624_166190</name>
</gene>